<dbReference type="EMBL" id="SEKV01000241">
    <property type="protein sequence ID" value="TFY60703.1"/>
    <property type="molecule type" value="Genomic_DNA"/>
</dbReference>
<dbReference type="Pfam" id="PF16486">
    <property type="entry name" value="ArgoN"/>
    <property type="match status" value="1"/>
</dbReference>
<dbReference type="CDD" id="cd02846">
    <property type="entry name" value="PAZ_argonaute_like"/>
    <property type="match status" value="1"/>
</dbReference>
<dbReference type="SUPFAM" id="SSF53098">
    <property type="entry name" value="Ribonuclease H-like"/>
    <property type="match status" value="1"/>
</dbReference>
<evidence type="ECO:0000313" key="3">
    <source>
        <dbReference type="Proteomes" id="UP000298390"/>
    </source>
</evidence>
<dbReference type="InterPro" id="IPR036397">
    <property type="entry name" value="RNaseH_sf"/>
</dbReference>
<sequence>MAAPPPTRGTAGSRLAVTTNSFEIRIARDPGLYMHYDVIEPTLDKSRRAFEIMDKVQLSYPEIFNPRAVYDGRANLFARANIPNGEYEAQMSARPGKGIFKVKLTKVSAINAQSIQRLMAVGGAQQGENLMALNLMQIVVRQASNMRHGFAPDARAFFIERGNKDLSMGLQAWRGYFQSVRPVLGKLLVNVDIVNSLVYRPGELTALAMSFLRLRDIRALERMSPVDLRHLKSFLKNINVTTTTSRVRRGRPIRDLVDNGGGYEFEKDGEHYRQVYNINLRYPAIFGVRIGRDAVIPAELCEVLPGQLYRKKIPAELGADFLKFATQKPDARIQAIQDAVSGRDEVFNYQGSDFVRDAGMRVDPAPLSITGRLLNPPRIQYGSGFEAIQSKRGAWNVVGKKFLTPSTIPTWGVILLDDRADPGRAEHFVGQLKRNLQALGVSMSISLYNIIHILTASQDVVRDPVLQRGGNAYQVSQALDTLLQRATIVSEPHPRTGQTKPIPPTIIIALLATNAAEIRRAVKHWGDVTRGIPTQCVRSGKWENAKDQYLNNVALKINAKIGGINSRVDDKSLVPPGTMVIGMDVGHPGPGVTARPSVTSLVASVNWDCTQYIAFCGVQPPRVEMIANLKQMLTGAVNQFVLRWEGKYPQKVVFFRDGVSEGEYEQVSQNEIQSIRNVLKDMIKIDPSGVELKSGEKAFGPGMPLPKITFIVVGKRNEADNSGNCPPGFVIDDQITNAKYPDYYLQSHSGIQGTSRPSHYIVLENELGLPPDT</sequence>
<dbReference type="Gene3D" id="3.40.50.2300">
    <property type="match status" value="1"/>
</dbReference>
<dbReference type="Gene3D" id="2.170.260.10">
    <property type="entry name" value="paz domain"/>
    <property type="match status" value="1"/>
</dbReference>
<dbReference type="GO" id="GO:0003676">
    <property type="term" value="F:nucleic acid binding"/>
    <property type="evidence" value="ECO:0007669"/>
    <property type="project" value="InterPro"/>
</dbReference>
<dbReference type="InterPro" id="IPR012337">
    <property type="entry name" value="RNaseH-like_sf"/>
</dbReference>
<name>A0A4Y9YG74_9APHY</name>
<dbReference type="SUPFAM" id="SSF101690">
    <property type="entry name" value="PAZ domain"/>
    <property type="match status" value="1"/>
</dbReference>
<gene>
    <name evidence="2" type="ORF">EVJ58_g4970</name>
</gene>
<dbReference type="PROSITE" id="PS50822">
    <property type="entry name" value="PIWI"/>
    <property type="match status" value="1"/>
</dbReference>
<organism evidence="2 3">
    <name type="scientific">Rhodofomes roseus</name>
    <dbReference type="NCBI Taxonomy" id="34475"/>
    <lineage>
        <taxon>Eukaryota</taxon>
        <taxon>Fungi</taxon>
        <taxon>Dikarya</taxon>
        <taxon>Basidiomycota</taxon>
        <taxon>Agaricomycotina</taxon>
        <taxon>Agaricomycetes</taxon>
        <taxon>Polyporales</taxon>
        <taxon>Rhodofomes</taxon>
    </lineage>
</organism>
<dbReference type="Pfam" id="PF02171">
    <property type="entry name" value="Piwi"/>
    <property type="match status" value="1"/>
</dbReference>
<dbReference type="InterPro" id="IPR032474">
    <property type="entry name" value="Argonaute_N"/>
</dbReference>
<reference evidence="2 3" key="1">
    <citation type="submission" date="2019-01" db="EMBL/GenBank/DDBJ databases">
        <title>Genome sequencing of the rare red list fungi Fomitopsis rosea.</title>
        <authorList>
            <person name="Buettner E."/>
            <person name="Kellner H."/>
        </authorList>
    </citation>
    <scope>NUCLEOTIDE SEQUENCE [LARGE SCALE GENOMIC DNA]</scope>
    <source>
        <strain evidence="2 3">DSM 105464</strain>
    </source>
</reference>
<dbReference type="SMART" id="SM01163">
    <property type="entry name" value="DUF1785"/>
    <property type="match status" value="1"/>
</dbReference>
<evidence type="ECO:0000259" key="1">
    <source>
        <dbReference type="PROSITE" id="PS50822"/>
    </source>
</evidence>
<feature type="domain" description="Piwi" evidence="1">
    <location>
        <begin position="506"/>
        <end position="773"/>
    </location>
</feature>
<dbReference type="SMART" id="SM00950">
    <property type="entry name" value="Piwi"/>
    <property type="match status" value="1"/>
</dbReference>
<dbReference type="InterPro" id="IPR014811">
    <property type="entry name" value="ArgoL1"/>
</dbReference>
<proteinExistence type="predicted"/>
<dbReference type="Pfam" id="PF08699">
    <property type="entry name" value="ArgoL1"/>
    <property type="match status" value="1"/>
</dbReference>
<protein>
    <recommendedName>
        <fullName evidence="1">Piwi domain-containing protein</fullName>
    </recommendedName>
</protein>
<dbReference type="Gene3D" id="3.30.420.10">
    <property type="entry name" value="Ribonuclease H-like superfamily/Ribonuclease H"/>
    <property type="match status" value="1"/>
</dbReference>
<dbReference type="InterPro" id="IPR036085">
    <property type="entry name" value="PAZ_dom_sf"/>
</dbReference>
<dbReference type="PANTHER" id="PTHR22891">
    <property type="entry name" value="EUKARYOTIC TRANSLATION INITIATION FACTOR 2C"/>
    <property type="match status" value="1"/>
</dbReference>
<dbReference type="STRING" id="34475.A0A4Y9YG74"/>
<dbReference type="AlphaFoldDB" id="A0A4Y9YG74"/>
<accession>A0A4Y9YG74</accession>
<evidence type="ECO:0000313" key="2">
    <source>
        <dbReference type="EMBL" id="TFY60703.1"/>
    </source>
</evidence>
<dbReference type="InterPro" id="IPR003165">
    <property type="entry name" value="Piwi"/>
</dbReference>
<dbReference type="Proteomes" id="UP000298390">
    <property type="component" value="Unassembled WGS sequence"/>
</dbReference>
<comment type="caution">
    <text evidence="2">The sequence shown here is derived from an EMBL/GenBank/DDBJ whole genome shotgun (WGS) entry which is preliminary data.</text>
</comment>